<feature type="domain" description="BZIP" evidence="7">
    <location>
        <begin position="543"/>
        <end position="587"/>
    </location>
</feature>
<dbReference type="InterPro" id="IPR040223">
    <property type="entry name" value="PAR_bZIP"/>
</dbReference>
<evidence type="ECO:0000313" key="9">
    <source>
        <dbReference type="Proteomes" id="UP000735302"/>
    </source>
</evidence>
<evidence type="ECO:0000256" key="3">
    <source>
        <dbReference type="ARBA" id="ARBA00023125"/>
    </source>
</evidence>
<keyword evidence="9" id="KW-1185">Reference proteome</keyword>
<evidence type="ECO:0000256" key="1">
    <source>
        <dbReference type="ARBA" id="ARBA00004123"/>
    </source>
</evidence>
<accession>A0AAV4B0Y5</accession>
<organism evidence="8 9">
    <name type="scientific">Plakobranchus ocellatus</name>
    <dbReference type="NCBI Taxonomy" id="259542"/>
    <lineage>
        <taxon>Eukaryota</taxon>
        <taxon>Metazoa</taxon>
        <taxon>Spiralia</taxon>
        <taxon>Lophotrochozoa</taxon>
        <taxon>Mollusca</taxon>
        <taxon>Gastropoda</taxon>
        <taxon>Heterobranchia</taxon>
        <taxon>Euthyneura</taxon>
        <taxon>Panpulmonata</taxon>
        <taxon>Sacoglossa</taxon>
        <taxon>Placobranchoidea</taxon>
        <taxon>Plakobranchidae</taxon>
        <taxon>Plakobranchus</taxon>
    </lineage>
</organism>
<dbReference type="Proteomes" id="UP000735302">
    <property type="component" value="Unassembled WGS sequence"/>
</dbReference>
<feature type="compositionally biased region" description="Polar residues" evidence="6">
    <location>
        <begin position="294"/>
        <end position="304"/>
    </location>
</feature>
<feature type="region of interest" description="Disordered" evidence="6">
    <location>
        <begin position="294"/>
        <end position="331"/>
    </location>
</feature>
<keyword evidence="2" id="KW-0805">Transcription regulation</keyword>
<dbReference type="Gene3D" id="1.20.5.170">
    <property type="match status" value="1"/>
</dbReference>
<dbReference type="CDD" id="cd14695">
    <property type="entry name" value="bZIP_HLF"/>
    <property type="match status" value="1"/>
</dbReference>
<dbReference type="SUPFAM" id="SSF57959">
    <property type="entry name" value="Leucine zipper domain"/>
    <property type="match status" value="1"/>
</dbReference>
<feature type="compositionally biased region" description="Polar residues" evidence="6">
    <location>
        <begin position="317"/>
        <end position="331"/>
    </location>
</feature>
<protein>
    <submittedName>
        <fullName evidence="8">Hepatic leukemia factor</fullName>
    </submittedName>
</protein>
<proteinExistence type="predicted"/>
<dbReference type="PANTHER" id="PTHR11988:SF27">
    <property type="entry name" value="GH27708P"/>
    <property type="match status" value="1"/>
</dbReference>
<dbReference type="GO" id="GO:0005634">
    <property type="term" value="C:nucleus"/>
    <property type="evidence" value="ECO:0007669"/>
    <property type="project" value="UniProtKB-SubCell"/>
</dbReference>
<evidence type="ECO:0000313" key="8">
    <source>
        <dbReference type="EMBL" id="GFO17051.1"/>
    </source>
</evidence>
<keyword evidence="3" id="KW-0238">DNA-binding</keyword>
<dbReference type="Pfam" id="PF07716">
    <property type="entry name" value="bZIP_2"/>
    <property type="match status" value="1"/>
</dbReference>
<name>A0AAV4B0Y5_9GAST</name>
<evidence type="ECO:0000256" key="4">
    <source>
        <dbReference type="ARBA" id="ARBA00023163"/>
    </source>
</evidence>
<reference evidence="8 9" key="1">
    <citation type="journal article" date="2021" name="Elife">
        <title>Chloroplast acquisition without the gene transfer in kleptoplastic sea slugs, Plakobranchus ocellatus.</title>
        <authorList>
            <person name="Maeda T."/>
            <person name="Takahashi S."/>
            <person name="Yoshida T."/>
            <person name="Shimamura S."/>
            <person name="Takaki Y."/>
            <person name="Nagai Y."/>
            <person name="Toyoda A."/>
            <person name="Suzuki Y."/>
            <person name="Arimoto A."/>
            <person name="Ishii H."/>
            <person name="Satoh N."/>
            <person name="Nishiyama T."/>
            <person name="Hasebe M."/>
            <person name="Maruyama T."/>
            <person name="Minagawa J."/>
            <person name="Obokata J."/>
            <person name="Shigenobu S."/>
        </authorList>
    </citation>
    <scope>NUCLEOTIDE SEQUENCE [LARGE SCALE GENOMIC DNA]</scope>
</reference>
<dbReference type="InterPro" id="IPR004827">
    <property type="entry name" value="bZIP"/>
</dbReference>
<feature type="compositionally biased region" description="Low complexity" evidence="6">
    <location>
        <begin position="305"/>
        <end position="316"/>
    </location>
</feature>
<evidence type="ECO:0000256" key="6">
    <source>
        <dbReference type="SAM" id="MobiDB-lite"/>
    </source>
</evidence>
<dbReference type="PANTHER" id="PTHR11988">
    <property type="entry name" value="THYROTROPH EMBRYONIC FACTOR RELATED"/>
    <property type="match status" value="1"/>
</dbReference>
<gene>
    <name evidence="8" type="ORF">PoB_004355600</name>
</gene>
<evidence type="ECO:0000259" key="7">
    <source>
        <dbReference type="Pfam" id="PF07716"/>
    </source>
</evidence>
<sequence length="614" mass="68241">MSLCDDGSSPLQGFEPNQYEHKANLSIATIISTSCVILDGSQESQFRYGNAQGAMAGAVATTTLLPSNRCDFDQGYPTQINQDTGENGFCSLSGLNNYSEGTNNQQTNNNFDSSLFEPEMYDFSWTGTSNANVAGHGVGHEEVVDNFFSNDARSSDDWPKDAHYECTKNRSLMPTGRTVQSDRNNGYVSNDASTLEEAASGLNRRKPELNFFAQPENLQMEPRECPTHNQGATDSGHNDVPCPNQFNQFENNSAWFQGGNYTFGDNFGYNWTQRCPAQSTLTNKSILHSNSFTSRSDTGFTQDHNSNTSSSYYSSSDTGDQGTTRTDESSSSFFAMNSKELVSARAEQIELGPYKMQMPCPSFGVSGESRTTTGGQRGFSKCSLQVHQSSESSLSGDGLNKDKMDDYDCSQIFDSGFARPKINSASDKPVPQRYCPRIIKDDGDANSRFPNNFKPQASVYGGKKSKQKTETVESLQRQLLLLEEQRNDAEADTSQTSEGRNALDNVEVDVDHMICSGITVAGFKPRATIRKRNKIAICNEDKDTGYWQKRRKNNDSARKSRESKKEKEKNFYKRALELEYENLYLQRCLRIAEAEMAAVGQTLVLPPLNSQNYF</sequence>
<dbReference type="AlphaFoldDB" id="A0AAV4B0Y5"/>
<evidence type="ECO:0000256" key="5">
    <source>
        <dbReference type="ARBA" id="ARBA00023242"/>
    </source>
</evidence>
<dbReference type="EMBL" id="BLXT01004727">
    <property type="protein sequence ID" value="GFO17051.1"/>
    <property type="molecule type" value="Genomic_DNA"/>
</dbReference>
<comment type="subcellular location">
    <subcellularLocation>
        <location evidence="1">Nucleus</location>
    </subcellularLocation>
</comment>
<dbReference type="GO" id="GO:0000981">
    <property type="term" value="F:DNA-binding transcription factor activity, RNA polymerase II-specific"/>
    <property type="evidence" value="ECO:0007669"/>
    <property type="project" value="TreeGrafter"/>
</dbReference>
<evidence type="ECO:0000256" key="2">
    <source>
        <dbReference type="ARBA" id="ARBA00023015"/>
    </source>
</evidence>
<comment type="caution">
    <text evidence="8">The sequence shown here is derived from an EMBL/GenBank/DDBJ whole genome shotgun (WGS) entry which is preliminary data.</text>
</comment>
<dbReference type="GO" id="GO:0000978">
    <property type="term" value="F:RNA polymerase II cis-regulatory region sequence-specific DNA binding"/>
    <property type="evidence" value="ECO:0007669"/>
    <property type="project" value="TreeGrafter"/>
</dbReference>
<feature type="region of interest" description="Disordered" evidence="6">
    <location>
        <begin position="445"/>
        <end position="469"/>
    </location>
</feature>
<keyword evidence="5" id="KW-0539">Nucleus</keyword>
<dbReference type="InterPro" id="IPR046347">
    <property type="entry name" value="bZIP_sf"/>
</dbReference>
<keyword evidence="4" id="KW-0804">Transcription</keyword>